<dbReference type="AlphaFoldDB" id="A0A4Y7SHC8"/>
<feature type="compositionally biased region" description="Basic and acidic residues" evidence="1">
    <location>
        <begin position="50"/>
        <end position="61"/>
    </location>
</feature>
<feature type="compositionally biased region" description="Basic and acidic residues" evidence="1">
    <location>
        <begin position="367"/>
        <end position="377"/>
    </location>
</feature>
<feature type="compositionally biased region" description="Polar residues" evidence="1">
    <location>
        <begin position="394"/>
        <end position="405"/>
    </location>
</feature>
<feature type="region of interest" description="Disordered" evidence="1">
    <location>
        <begin position="27"/>
        <end position="83"/>
    </location>
</feature>
<proteinExistence type="predicted"/>
<dbReference type="EMBL" id="QPFP01000116">
    <property type="protein sequence ID" value="TEB21266.1"/>
    <property type="molecule type" value="Genomic_DNA"/>
</dbReference>
<feature type="region of interest" description="Disordered" evidence="1">
    <location>
        <begin position="352"/>
        <end position="405"/>
    </location>
</feature>
<evidence type="ECO:0000256" key="1">
    <source>
        <dbReference type="SAM" id="MobiDB-lite"/>
    </source>
</evidence>
<comment type="caution">
    <text evidence="2">The sequence shown here is derived from an EMBL/GenBank/DDBJ whole genome shotgun (WGS) entry which is preliminary data.</text>
</comment>
<feature type="compositionally biased region" description="Basic and acidic residues" evidence="1">
    <location>
        <begin position="259"/>
        <end position="274"/>
    </location>
</feature>
<feature type="region of interest" description="Disordered" evidence="1">
    <location>
        <begin position="219"/>
        <end position="238"/>
    </location>
</feature>
<name>A0A4Y7SHC8_COPMI</name>
<reference evidence="2 3" key="1">
    <citation type="journal article" date="2019" name="Nat. Ecol. Evol.">
        <title>Megaphylogeny resolves global patterns of mushroom evolution.</title>
        <authorList>
            <person name="Varga T."/>
            <person name="Krizsan K."/>
            <person name="Foldi C."/>
            <person name="Dima B."/>
            <person name="Sanchez-Garcia M."/>
            <person name="Sanchez-Ramirez S."/>
            <person name="Szollosi G.J."/>
            <person name="Szarkandi J.G."/>
            <person name="Papp V."/>
            <person name="Albert L."/>
            <person name="Andreopoulos W."/>
            <person name="Angelini C."/>
            <person name="Antonin V."/>
            <person name="Barry K.W."/>
            <person name="Bougher N.L."/>
            <person name="Buchanan P."/>
            <person name="Buyck B."/>
            <person name="Bense V."/>
            <person name="Catcheside P."/>
            <person name="Chovatia M."/>
            <person name="Cooper J."/>
            <person name="Damon W."/>
            <person name="Desjardin D."/>
            <person name="Finy P."/>
            <person name="Geml J."/>
            <person name="Haridas S."/>
            <person name="Hughes K."/>
            <person name="Justo A."/>
            <person name="Karasinski D."/>
            <person name="Kautmanova I."/>
            <person name="Kiss B."/>
            <person name="Kocsube S."/>
            <person name="Kotiranta H."/>
            <person name="LaButti K.M."/>
            <person name="Lechner B.E."/>
            <person name="Liimatainen K."/>
            <person name="Lipzen A."/>
            <person name="Lukacs Z."/>
            <person name="Mihaltcheva S."/>
            <person name="Morgado L.N."/>
            <person name="Niskanen T."/>
            <person name="Noordeloos M.E."/>
            <person name="Ohm R.A."/>
            <person name="Ortiz-Santana B."/>
            <person name="Ovrebo C."/>
            <person name="Racz N."/>
            <person name="Riley R."/>
            <person name="Savchenko A."/>
            <person name="Shiryaev A."/>
            <person name="Soop K."/>
            <person name="Spirin V."/>
            <person name="Szebenyi C."/>
            <person name="Tomsovsky M."/>
            <person name="Tulloss R.E."/>
            <person name="Uehling J."/>
            <person name="Grigoriev I.V."/>
            <person name="Vagvolgyi C."/>
            <person name="Papp T."/>
            <person name="Martin F.M."/>
            <person name="Miettinen O."/>
            <person name="Hibbett D.S."/>
            <person name="Nagy L.G."/>
        </authorList>
    </citation>
    <scope>NUCLEOTIDE SEQUENCE [LARGE SCALE GENOMIC DNA]</scope>
    <source>
        <strain evidence="2 3">FP101781</strain>
    </source>
</reference>
<organism evidence="2 3">
    <name type="scientific">Coprinellus micaceus</name>
    <name type="common">Glistening ink-cap mushroom</name>
    <name type="synonym">Coprinus micaceus</name>
    <dbReference type="NCBI Taxonomy" id="71717"/>
    <lineage>
        <taxon>Eukaryota</taxon>
        <taxon>Fungi</taxon>
        <taxon>Dikarya</taxon>
        <taxon>Basidiomycota</taxon>
        <taxon>Agaricomycotina</taxon>
        <taxon>Agaricomycetes</taxon>
        <taxon>Agaricomycetidae</taxon>
        <taxon>Agaricales</taxon>
        <taxon>Agaricineae</taxon>
        <taxon>Psathyrellaceae</taxon>
        <taxon>Coprinellus</taxon>
    </lineage>
</organism>
<protein>
    <submittedName>
        <fullName evidence="2">Uncharacterized protein</fullName>
    </submittedName>
</protein>
<evidence type="ECO:0000313" key="3">
    <source>
        <dbReference type="Proteomes" id="UP000298030"/>
    </source>
</evidence>
<evidence type="ECO:0000313" key="2">
    <source>
        <dbReference type="EMBL" id="TEB21266.1"/>
    </source>
</evidence>
<feature type="compositionally biased region" description="Basic and acidic residues" evidence="1">
    <location>
        <begin position="72"/>
        <end position="83"/>
    </location>
</feature>
<sequence length="405" mass="45708">MSETIETCVSYDTVGSPSEVQRVEYPAAGRIPKGNVDDDRARIDGGGLKNIEEPQHDRENDGTTSSESVIEGDMKSVEPLSRRSGEERTVLIHALKGGLEDCHLEIDAWEAARLSLQIEIALDLASKNARLRAIAKCSLESSPFLHRFSEGRRHERLRVKRDMAKSEGSKQIDSDERVISPVKPKLRCTRYRSLRVGRGTKVISGSLVDSTLSISMNEASTQARRARHKDNGQRTTEELQGAWRMLTTATDNGQGRKGRQGDKLQRRKNREVTEREQATEIESGIPFVLNEGVAVRLEAEPMDPKPYWEAQVWRRFLREECGGMAWVMPMFVGETEATKLHTDNGKRPYRTSRWREIETEPDAESMYEEKRRSKLQESKGAGELNQHHPGPARQLNSTQQTTSTA</sequence>
<gene>
    <name evidence="2" type="ORF">FA13DRAFT_1717075</name>
</gene>
<keyword evidence="3" id="KW-1185">Reference proteome</keyword>
<dbReference type="Proteomes" id="UP000298030">
    <property type="component" value="Unassembled WGS sequence"/>
</dbReference>
<accession>A0A4Y7SHC8</accession>
<feature type="region of interest" description="Disordered" evidence="1">
    <location>
        <begin position="246"/>
        <end position="274"/>
    </location>
</feature>